<comment type="catalytic activity">
    <reaction evidence="12">
        <text>a 1,2-diacyl-sn-glycero-3-phospho-L-serine + H(+) = a 1,2-diacyl-sn-glycero-3-phosphoethanolamine + CO2</text>
        <dbReference type="Rhea" id="RHEA:20828"/>
        <dbReference type="ChEBI" id="CHEBI:15378"/>
        <dbReference type="ChEBI" id="CHEBI:16526"/>
        <dbReference type="ChEBI" id="CHEBI:57262"/>
        <dbReference type="ChEBI" id="CHEBI:64612"/>
        <dbReference type="EC" id="4.1.1.65"/>
    </reaction>
</comment>
<dbReference type="Proteomes" id="UP001153678">
    <property type="component" value="Unassembled WGS sequence"/>
</dbReference>
<feature type="site" description="Cleavage (non-hydrolytic); by autocatalysis" evidence="12">
    <location>
        <begin position="774"/>
        <end position="775"/>
    </location>
</feature>
<keyword evidence="10 12" id="KW-1208">Phospholipid metabolism</keyword>
<comment type="caution">
    <text evidence="14">The sequence shown here is derived from an EMBL/GenBank/DDBJ whole genome shotgun (WGS) entry which is preliminary data.</text>
</comment>
<evidence type="ECO:0000313" key="14">
    <source>
        <dbReference type="EMBL" id="CAI2187234.1"/>
    </source>
</evidence>
<dbReference type="InterPro" id="IPR000008">
    <property type="entry name" value="C2_dom"/>
</dbReference>
<keyword evidence="12" id="KW-0967">Endosome</keyword>
<dbReference type="GO" id="GO:0010008">
    <property type="term" value="C:endosome membrane"/>
    <property type="evidence" value="ECO:0007669"/>
    <property type="project" value="UniProtKB-SubCell"/>
</dbReference>
<keyword evidence="9 12" id="KW-0456">Lyase</keyword>
<comment type="PTM">
    <text evidence="12">Is synthesized initially as an inactive proenzyme. Formation of the active enzyme involves a self-maturation process in which the active site pyruvoyl group is generated from an internal serine residue via an autocatalytic post-translational modification. Two non-identical subunits are generated from the proenzyme in this reaction, and the pyruvate is formed at the N-terminus of the alpha chain, which is derived from the carboxyl end of the proenzyme. The autoendoproteolytic cleavage occurs by a canonical serine protease mechanism, in which the side chain hydroxyl group of the serine supplies its oxygen atom to form the C-terminus of the beta chain, while the remainder of the serine residue undergoes an oxidative deamination to produce ammonia and the pyruvoyl prosthetic group on the alpha chain. During this reaction, the Ser that is part of the protease active site of the proenzyme becomes the pyruvoyl prosthetic group, which constitutes an essential element of the active site of the mature decarboxylase.</text>
</comment>
<dbReference type="PANTHER" id="PTHR10067:SF17">
    <property type="entry name" value="PHOSPHATIDYLSERINE DECARBOXYLASE PROENZYME 2"/>
    <property type="match status" value="1"/>
</dbReference>
<sequence length="816" mass="92569">MSEFNVILRVNIIEAKDLAAKDRNGFSDPFMTMNIDDSTDQTQVINKSLNPRWDAVFDHKIEPTNPPKEIRMTCWDKDVFGRDYMGEIFISLENLWENNGCISYNDMLNLPQWYSLTTTRKNEDVSGQVLIKIGLIDKDNKFLDAREWNSFWRKINNLSIEVEPAAPIAIDTPPTAKPTIKPTHERHDSLNTISDIIGVTFLEIVCALDLPAEKNMTGLGFDMDPFVVVSFAKNTFRTKIIDHNLNPVWNEKLHFPVKRQEFGFRIKFSIYDWDKFSQNDHVASKLYEIKPLIDRGLSNMSNQDLGNNMEEGLFEEVLQLDIHSKEKLAKKHNSKLVIKTKFIPYEQLRKQFWYALAKNYDSDGNRLLNNVELETMLSSLGSTLTQERINTFFTRFGKDPIRHALKFDEVVSCLEQYLGDATISHQSADSNGDEADNEHLIYLQNCPICNRPNLDQLSETNIITHVAMCASSDWGNVDKFVTGDFVTESQAQRKWVSKVISKVGFGGYKIGGNNANILVQDRLTGQLAEEKMATYVRLGIRLLYKGVGNVDSSTTKNLLESLSAKQGKKFNHPSSAGDINPFIKFHRLDIDEIADPLESFKNFNEFFYRKLKPSARPCDSPTDPYVLVSPADCRMMAFPTISNATELWIKGQNFSVAKLIDDEKIGQRYEGGSLGIFRLAPQDYHRFHFPVEGELGPVKEIPGAYYTVNPMAIRSPLDVYGENKRAVSFINSPQFGQVAFVAVGAMMVGSINFTSTPGSYVRRTDEHGYFAFGGSTVIMIFEKGKMLWDEDLLANSKTCLETLVRVGMRVGIAVRF</sequence>
<keyword evidence="11 12" id="KW-0670">Pyruvate</keyword>
<keyword evidence="6 12" id="KW-0472">Membrane</keyword>
<gene>
    <name evidence="12" type="primary">PSD2</name>
    <name evidence="14" type="ORF">FWILDA_LOCUS12974</name>
</gene>
<dbReference type="InterPro" id="IPR018247">
    <property type="entry name" value="EF_Hand_1_Ca_BS"/>
</dbReference>
<protein>
    <recommendedName>
        <fullName evidence="12">Phosphatidylserine decarboxylase proenzyme 2</fullName>
        <ecNumber evidence="12">4.1.1.65</ecNumber>
    </recommendedName>
    <component>
        <recommendedName>
            <fullName evidence="12">Phosphatidylserine decarboxylase 2 beta chain</fullName>
        </recommendedName>
    </component>
    <component>
        <recommendedName>
            <fullName evidence="12">Phosphatidylserine decarboxylase 2 alpha chain</fullName>
        </recommendedName>
    </component>
</protein>
<dbReference type="InterPro" id="IPR003817">
    <property type="entry name" value="PS_Dcarbxylase"/>
</dbReference>
<dbReference type="Gene3D" id="1.10.238.10">
    <property type="entry name" value="EF-hand"/>
    <property type="match status" value="1"/>
</dbReference>
<evidence type="ECO:0000256" key="7">
    <source>
        <dbReference type="ARBA" id="ARBA00023145"/>
    </source>
</evidence>
<comment type="cofactor">
    <cofactor evidence="12">
        <name>pyruvate</name>
        <dbReference type="ChEBI" id="CHEBI:15361"/>
    </cofactor>
    <text evidence="12">Binds 1 pyruvoyl group covalently per subunit.</text>
</comment>
<comment type="function">
    <text evidence="12">Catalyzes the formation of phosphatidylethanolamine (PtdEtn) from phosphatidylserine (PtdSer). Plays a central role in phospholipid metabolism and in the interorganelle trafficking of phosphatidylserine.</text>
</comment>
<keyword evidence="8 12" id="KW-0594">Phospholipid biosynthesis</keyword>
<dbReference type="SMART" id="SM00239">
    <property type="entry name" value="C2"/>
    <property type="match status" value="2"/>
</dbReference>
<feature type="chain" id="PRO_5041029544" description="Phosphatidylserine decarboxylase 2 beta chain" evidence="12">
    <location>
        <begin position="1"/>
        <end position="774"/>
    </location>
</feature>
<dbReference type="GO" id="GO:0000139">
    <property type="term" value="C:Golgi membrane"/>
    <property type="evidence" value="ECO:0007669"/>
    <property type="project" value="UniProtKB-SubCell"/>
</dbReference>
<evidence type="ECO:0000256" key="2">
    <source>
        <dbReference type="ARBA" id="ARBA00022516"/>
    </source>
</evidence>
<feature type="chain" id="PRO_5041029545" description="Phosphatidylserine decarboxylase 2 alpha chain" evidence="12">
    <location>
        <begin position="775"/>
        <end position="816"/>
    </location>
</feature>
<dbReference type="AlphaFoldDB" id="A0A9W4SZQ1"/>
<feature type="domain" description="C2" evidence="13">
    <location>
        <begin position="1"/>
        <end position="106"/>
    </location>
</feature>
<feature type="modified residue" description="Pyruvic acid (Ser); by autocatalysis" evidence="12">
    <location>
        <position position="775"/>
    </location>
</feature>
<dbReference type="SUPFAM" id="SSF49562">
    <property type="entry name" value="C2 domain (Calcium/lipid-binding domain, CaLB)"/>
    <property type="match status" value="2"/>
</dbReference>
<dbReference type="GO" id="GO:0005795">
    <property type="term" value="C:Golgi stack"/>
    <property type="evidence" value="ECO:0007669"/>
    <property type="project" value="UniProtKB-UniRule"/>
</dbReference>
<comment type="subunit">
    <text evidence="12">Heterodimer of a large membrane-associated beta subunit and a small pyruvoyl-containing alpha subunit.</text>
</comment>
<accession>A0A9W4SZQ1</accession>
<comment type="pathway">
    <text evidence="1">Lipid metabolism.</text>
</comment>
<dbReference type="InterPro" id="IPR033179">
    <property type="entry name" value="PSD_type2_pro"/>
</dbReference>
<evidence type="ECO:0000256" key="10">
    <source>
        <dbReference type="ARBA" id="ARBA00023264"/>
    </source>
</evidence>
<keyword evidence="3 12" id="KW-0210">Decarboxylase</keyword>
<dbReference type="InterPro" id="IPR033177">
    <property type="entry name" value="PSD-B"/>
</dbReference>
<feature type="domain" description="C2" evidence="13">
    <location>
        <begin position="182"/>
        <end position="302"/>
    </location>
</feature>
<evidence type="ECO:0000256" key="6">
    <source>
        <dbReference type="ARBA" id="ARBA00023136"/>
    </source>
</evidence>
<dbReference type="PROSITE" id="PS00018">
    <property type="entry name" value="EF_HAND_1"/>
    <property type="match status" value="1"/>
</dbReference>
<dbReference type="EMBL" id="CAMKVN010004522">
    <property type="protein sequence ID" value="CAI2187234.1"/>
    <property type="molecule type" value="Genomic_DNA"/>
</dbReference>
<comment type="subcellular location">
    <subcellularLocation>
        <location evidence="12">Golgi apparatus membrane</location>
        <topology evidence="12">Peripheral membrane protein</topology>
        <orientation evidence="12">Cytoplasmic side</orientation>
    </subcellularLocation>
    <subcellularLocation>
        <location evidence="12">Endosome membrane</location>
        <topology evidence="12">Peripheral membrane protein</topology>
        <orientation evidence="12">Cytoplasmic side</orientation>
    </subcellularLocation>
</comment>
<dbReference type="SUPFAM" id="SSF47473">
    <property type="entry name" value="EF-hand"/>
    <property type="match status" value="1"/>
</dbReference>
<dbReference type="Pfam" id="PF00168">
    <property type="entry name" value="C2"/>
    <property type="match status" value="2"/>
</dbReference>
<evidence type="ECO:0000256" key="4">
    <source>
        <dbReference type="ARBA" id="ARBA00022837"/>
    </source>
</evidence>
<evidence type="ECO:0000256" key="8">
    <source>
        <dbReference type="ARBA" id="ARBA00023209"/>
    </source>
</evidence>
<name>A0A9W4SZQ1_9GLOM</name>
<dbReference type="NCBIfam" id="TIGR00163">
    <property type="entry name" value="PS_decarb"/>
    <property type="match status" value="1"/>
</dbReference>
<dbReference type="GO" id="GO:0004609">
    <property type="term" value="F:phosphatidylserine decarboxylase activity"/>
    <property type="evidence" value="ECO:0007669"/>
    <property type="project" value="UniProtKB-UniRule"/>
</dbReference>
<evidence type="ECO:0000256" key="12">
    <source>
        <dbReference type="HAMAP-Rule" id="MF_03209"/>
    </source>
</evidence>
<keyword evidence="7 12" id="KW-0865">Zymogen</keyword>
<dbReference type="GO" id="GO:0006646">
    <property type="term" value="P:phosphatidylethanolamine biosynthetic process"/>
    <property type="evidence" value="ECO:0007669"/>
    <property type="project" value="UniProtKB-UniRule"/>
</dbReference>
<feature type="active site" description="Charge relay system; for autoendoproteolytic cleavage activity" evidence="12">
    <location>
        <position position="632"/>
    </location>
</feature>
<keyword evidence="2 12" id="KW-0444">Lipid biosynthesis</keyword>
<evidence type="ECO:0000256" key="9">
    <source>
        <dbReference type="ARBA" id="ARBA00023239"/>
    </source>
</evidence>
<dbReference type="PANTHER" id="PTHR10067">
    <property type="entry name" value="PHOSPHATIDYLSERINE DECARBOXYLASE"/>
    <property type="match status" value="1"/>
</dbReference>
<evidence type="ECO:0000256" key="5">
    <source>
        <dbReference type="ARBA" id="ARBA00023098"/>
    </source>
</evidence>
<organism evidence="14 15">
    <name type="scientific">Funneliformis geosporum</name>
    <dbReference type="NCBI Taxonomy" id="1117311"/>
    <lineage>
        <taxon>Eukaryota</taxon>
        <taxon>Fungi</taxon>
        <taxon>Fungi incertae sedis</taxon>
        <taxon>Mucoromycota</taxon>
        <taxon>Glomeromycotina</taxon>
        <taxon>Glomeromycetes</taxon>
        <taxon>Glomerales</taxon>
        <taxon>Glomeraceae</taxon>
        <taxon>Funneliformis</taxon>
    </lineage>
</organism>
<evidence type="ECO:0000256" key="1">
    <source>
        <dbReference type="ARBA" id="ARBA00005189"/>
    </source>
</evidence>
<evidence type="ECO:0000259" key="13">
    <source>
        <dbReference type="PROSITE" id="PS50004"/>
    </source>
</evidence>
<comment type="pathway">
    <text evidence="12">Phospholipid metabolism; phosphatidylethanolamine biosynthesis; phosphatidylethanolamine from CDP-diacylglycerol: step 2/2.</text>
</comment>
<feature type="active site" description="Charge relay system; for autoendoproteolytic cleavage activity" evidence="12">
    <location>
        <position position="775"/>
    </location>
</feature>
<evidence type="ECO:0000313" key="15">
    <source>
        <dbReference type="Proteomes" id="UP001153678"/>
    </source>
</evidence>
<keyword evidence="12" id="KW-0333">Golgi apparatus</keyword>
<dbReference type="InterPro" id="IPR011992">
    <property type="entry name" value="EF-hand-dom_pair"/>
</dbReference>
<keyword evidence="5 12" id="KW-0443">Lipid metabolism</keyword>
<dbReference type="GO" id="GO:0016540">
    <property type="term" value="P:protein autoprocessing"/>
    <property type="evidence" value="ECO:0007669"/>
    <property type="project" value="UniProtKB-UniRule"/>
</dbReference>
<dbReference type="Gene3D" id="2.60.40.150">
    <property type="entry name" value="C2 domain"/>
    <property type="match status" value="2"/>
</dbReference>
<evidence type="ECO:0000256" key="3">
    <source>
        <dbReference type="ARBA" id="ARBA00022793"/>
    </source>
</evidence>
<feature type="active site" description="Schiff-base intermediate with substrate; via pyruvic acid; for decarboxylase activity" evidence="12">
    <location>
        <position position="775"/>
    </location>
</feature>
<dbReference type="OrthoDB" id="5973539at2759"/>
<keyword evidence="4" id="KW-0106">Calcium</keyword>
<keyword evidence="15" id="KW-1185">Reference proteome</keyword>
<comment type="domain">
    <text evidence="12">The C2 domains have an essential, but non-catalytic function. They may facilitate interactions with other proteins and are required for lipid transport function.</text>
</comment>
<feature type="active site" description="Charge relay system; for autoendoproteolytic cleavage activity" evidence="12">
    <location>
        <position position="688"/>
    </location>
</feature>
<dbReference type="HAMAP" id="MF_00663">
    <property type="entry name" value="PS_decarb_PSD_B_type2"/>
    <property type="match status" value="1"/>
</dbReference>
<dbReference type="PROSITE" id="PS50004">
    <property type="entry name" value="C2"/>
    <property type="match status" value="2"/>
</dbReference>
<dbReference type="EC" id="4.1.1.65" evidence="12"/>
<comment type="similarity">
    <text evidence="12">Belongs to the phosphatidylserine decarboxylase family. PSD-B subfamily. Eukaryotic type II sub-subfamily.</text>
</comment>
<dbReference type="Pfam" id="PF02666">
    <property type="entry name" value="PS_Dcarbxylase"/>
    <property type="match status" value="1"/>
</dbReference>
<reference evidence="14" key="1">
    <citation type="submission" date="2022-08" db="EMBL/GenBank/DDBJ databases">
        <authorList>
            <person name="Kallberg Y."/>
            <person name="Tangrot J."/>
            <person name="Rosling A."/>
        </authorList>
    </citation>
    <scope>NUCLEOTIDE SEQUENCE</scope>
    <source>
        <strain evidence="14">Wild A</strain>
    </source>
</reference>
<dbReference type="InterPro" id="IPR035892">
    <property type="entry name" value="C2_domain_sf"/>
</dbReference>
<proteinExistence type="inferred from homology"/>
<evidence type="ECO:0000256" key="11">
    <source>
        <dbReference type="ARBA" id="ARBA00023317"/>
    </source>
</evidence>